<evidence type="ECO:0000313" key="2">
    <source>
        <dbReference type="Proteomes" id="UP001597349"/>
    </source>
</evidence>
<accession>A0ABW4WEG7</accession>
<name>A0ABW4WEG7_9HYPH</name>
<comment type="caution">
    <text evidence="1">The sequence shown here is derived from an EMBL/GenBank/DDBJ whole genome shotgun (WGS) entry which is preliminary data.</text>
</comment>
<evidence type="ECO:0008006" key="3">
    <source>
        <dbReference type="Google" id="ProtNLM"/>
    </source>
</evidence>
<gene>
    <name evidence="1" type="ORF">ACFSQT_11980</name>
</gene>
<dbReference type="RefSeq" id="WP_379018726.1">
    <property type="nucleotide sequence ID" value="NZ_JBHUGY010000019.1"/>
</dbReference>
<dbReference type="EMBL" id="JBHUGY010000019">
    <property type="protein sequence ID" value="MFD2053777.1"/>
    <property type="molecule type" value="Genomic_DNA"/>
</dbReference>
<dbReference type="Proteomes" id="UP001597349">
    <property type="component" value="Unassembled WGS sequence"/>
</dbReference>
<protein>
    <recommendedName>
        <fullName evidence="3">Chitin-binding type-3 domain-containing protein</fullName>
    </recommendedName>
</protein>
<sequence length="295" mass="32430">MEDGVEIMADGTRFVRRFIAERTDPYFLELKRGAEEQQAARIEREAAQAAALAAIPRWVSVGHGVEEMSIPARPGARMIHGLASSSSINTHGYSLIANGMDCELPVPLLSSHKGYDAPIGRVFYVRRTQDRIYVRAQINDNESGDFAWEMIQSGELRCLSGAANNSTLRIQGIVEGKTFYGAWKLLEVSVCASGANPDAVFDIYQPGLSETKFFSWPIADRAAKTLVKHAEPEVPYAGIWADSQQYERGQFTTASGALWHAEIASKGVRPGTAPGCWRLAVKRGDAEKLERRARG</sequence>
<proteinExistence type="predicted"/>
<organism evidence="1 2">
    <name type="scientific">Mesorhizobium calcicola</name>
    <dbReference type="NCBI Taxonomy" id="1300310"/>
    <lineage>
        <taxon>Bacteria</taxon>
        <taxon>Pseudomonadati</taxon>
        <taxon>Pseudomonadota</taxon>
        <taxon>Alphaproteobacteria</taxon>
        <taxon>Hyphomicrobiales</taxon>
        <taxon>Phyllobacteriaceae</taxon>
        <taxon>Mesorhizobium</taxon>
    </lineage>
</organism>
<keyword evidence="2" id="KW-1185">Reference proteome</keyword>
<reference evidence="2" key="1">
    <citation type="journal article" date="2019" name="Int. J. Syst. Evol. Microbiol.">
        <title>The Global Catalogue of Microorganisms (GCM) 10K type strain sequencing project: providing services to taxonomists for standard genome sequencing and annotation.</title>
        <authorList>
            <consortium name="The Broad Institute Genomics Platform"/>
            <consortium name="The Broad Institute Genome Sequencing Center for Infectious Disease"/>
            <person name="Wu L."/>
            <person name="Ma J."/>
        </authorList>
    </citation>
    <scope>NUCLEOTIDE SEQUENCE [LARGE SCALE GENOMIC DNA]</scope>
    <source>
        <strain evidence="2">CGMCC 1.16226</strain>
    </source>
</reference>
<evidence type="ECO:0000313" key="1">
    <source>
        <dbReference type="EMBL" id="MFD2053777.1"/>
    </source>
</evidence>